<dbReference type="AlphaFoldDB" id="A0A6G8IFG2"/>
<feature type="signal peptide" evidence="1">
    <location>
        <begin position="1"/>
        <end position="26"/>
    </location>
</feature>
<sequence length="296" mass="32464">MKQFFKRLAPLATALAALAQAGTASAIELDAGDYTPLPAGTTALVVYGQHTTRDKLYSQGNRQAINPQLDSTVGILRGVRFMEVGGLIIDPQFLLPFGRLSAKDDIAGLGSKSSVGDLILASAIWFTKPGDKNHFAITPYLWLPTGSYDRNQSLGLGENRYKFALQAGGIVQLAPGIHWDYAGDVTLFGKNDDFNNGAGGRTEMKQKPLYQLQTHLRYQLSPTLDLRAALFHTFGGETKVGGVDQNNRQSTTKFNVGTAWFMQPDLQLIATYGRDIHVREGFKANNQINLRLLKLY</sequence>
<organism evidence="2 3">
    <name type="scientific">Hydrogenophaga crocea</name>
    <dbReference type="NCBI Taxonomy" id="2716225"/>
    <lineage>
        <taxon>Bacteria</taxon>
        <taxon>Pseudomonadati</taxon>
        <taxon>Pseudomonadota</taxon>
        <taxon>Betaproteobacteria</taxon>
        <taxon>Burkholderiales</taxon>
        <taxon>Comamonadaceae</taxon>
        <taxon>Hydrogenophaga</taxon>
    </lineage>
</organism>
<dbReference type="Pfam" id="PF13557">
    <property type="entry name" value="Phenol_MetA_deg"/>
    <property type="match status" value="1"/>
</dbReference>
<keyword evidence="1" id="KW-0732">Signal</keyword>
<reference evidence="2 3" key="1">
    <citation type="submission" date="2020-03" db="EMBL/GenBank/DDBJ databases">
        <title>Hydrogenophaga sp. nov. isolated from cyanobacterial mat.</title>
        <authorList>
            <person name="Thorat V."/>
            <person name="Kirdat K."/>
            <person name="Tiwarekar B."/>
            <person name="Costa E.D."/>
            <person name="Yadav A."/>
        </authorList>
    </citation>
    <scope>NUCLEOTIDE SEQUENCE [LARGE SCALE GENOMIC DNA]</scope>
    <source>
        <strain evidence="2 3">BA0156</strain>
    </source>
</reference>
<feature type="chain" id="PRO_5026156123" evidence="1">
    <location>
        <begin position="27"/>
        <end position="296"/>
    </location>
</feature>
<dbReference type="KEGG" id="hcz:G9Q37_07265"/>
<keyword evidence="3" id="KW-1185">Reference proteome</keyword>
<dbReference type="EMBL" id="CP049989">
    <property type="protein sequence ID" value="QIM51954.1"/>
    <property type="molecule type" value="Genomic_DNA"/>
</dbReference>
<name>A0A6G8IFG2_9BURK</name>
<dbReference type="RefSeq" id="WP_067399865.1">
    <property type="nucleotide sequence ID" value="NZ_CP049989.1"/>
</dbReference>
<evidence type="ECO:0000256" key="1">
    <source>
        <dbReference type="SAM" id="SignalP"/>
    </source>
</evidence>
<evidence type="ECO:0000313" key="2">
    <source>
        <dbReference type="EMBL" id="QIM51954.1"/>
    </source>
</evidence>
<accession>A0A6G8IFG2</accession>
<dbReference type="Proteomes" id="UP000503162">
    <property type="component" value="Chromosome"/>
</dbReference>
<evidence type="ECO:0000313" key="3">
    <source>
        <dbReference type="Proteomes" id="UP000503162"/>
    </source>
</evidence>
<proteinExistence type="predicted"/>
<protein>
    <submittedName>
        <fullName evidence="2">Transporter</fullName>
    </submittedName>
</protein>
<dbReference type="InterPro" id="IPR025737">
    <property type="entry name" value="FApF"/>
</dbReference>
<gene>
    <name evidence="2" type="ORF">G9Q37_07265</name>
</gene>